<accession>A0ABV7WYL8</accession>
<evidence type="ECO:0000313" key="1">
    <source>
        <dbReference type="EMBL" id="MFC3704385.1"/>
    </source>
</evidence>
<gene>
    <name evidence="1" type="ORF">ACFOOL_06420</name>
</gene>
<sequence length="138" mass="14575">MAGAVCGGLMGGSAHILPQSLSYQRSMRRLVALIAVIFAFASLAGTTTAHAHRYASTPIVVLNLVDAQNVSIPVMVKVQRVDVDLGSGIVMPCGPHHAIPAMVPELPGAPDCDRPVEAMSGLAPLWLEHRLLRPPKRA</sequence>
<dbReference type="EMBL" id="JBHRYD010000001">
    <property type="protein sequence ID" value="MFC3704385.1"/>
    <property type="molecule type" value="Genomic_DNA"/>
</dbReference>
<reference evidence="2" key="1">
    <citation type="journal article" date="2019" name="Int. J. Syst. Evol. Microbiol.">
        <title>The Global Catalogue of Microorganisms (GCM) 10K type strain sequencing project: providing services to taxonomists for standard genome sequencing and annotation.</title>
        <authorList>
            <consortium name="The Broad Institute Genomics Platform"/>
            <consortium name="The Broad Institute Genome Sequencing Center for Infectious Disease"/>
            <person name="Wu L."/>
            <person name="Ma J."/>
        </authorList>
    </citation>
    <scope>NUCLEOTIDE SEQUENCE [LARGE SCALE GENOMIC DNA]</scope>
    <source>
        <strain evidence="2">KCTC 42281</strain>
    </source>
</reference>
<organism evidence="1 2">
    <name type="scientific">Devosia honganensis</name>
    <dbReference type="NCBI Taxonomy" id="1610527"/>
    <lineage>
        <taxon>Bacteria</taxon>
        <taxon>Pseudomonadati</taxon>
        <taxon>Pseudomonadota</taxon>
        <taxon>Alphaproteobacteria</taxon>
        <taxon>Hyphomicrobiales</taxon>
        <taxon>Devosiaceae</taxon>
        <taxon>Devosia</taxon>
    </lineage>
</organism>
<dbReference type="Proteomes" id="UP001595613">
    <property type="component" value="Unassembled WGS sequence"/>
</dbReference>
<keyword evidence="2" id="KW-1185">Reference proteome</keyword>
<proteinExistence type="predicted"/>
<dbReference type="RefSeq" id="WP_380095869.1">
    <property type="nucleotide sequence ID" value="NZ_JBHRYD010000001.1"/>
</dbReference>
<protein>
    <submittedName>
        <fullName evidence="1">Uncharacterized protein</fullName>
    </submittedName>
</protein>
<evidence type="ECO:0000313" key="2">
    <source>
        <dbReference type="Proteomes" id="UP001595613"/>
    </source>
</evidence>
<comment type="caution">
    <text evidence="1">The sequence shown here is derived from an EMBL/GenBank/DDBJ whole genome shotgun (WGS) entry which is preliminary data.</text>
</comment>
<name>A0ABV7WYL8_9HYPH</name>